<dbReference type="EnsemblMetazoa" id="AALB003041-RA">
    <property type="protein sequence ID" value="AALB003041-PA"/>
    <property type="gene ID" value="AALB003041"/>
</dbReference>
<dbReference type="VEuPathDB" id="VectorBase:AALB20_035114"/>
<dbReference type="Proteomes" id="UP000069272">
    <property type="component" value="Chromosome 2R"/>
</dbReference>
<dbReference type="SUPFAM" id="SSF57625">
    <property type="entry name" value="Invertebrate chitin-binding proteins"/>
    <property type="match status" value="1"/>
</dbReference>
<name>A0A182F967_ANOAL</name>
<evidence type="ECO:0000313" key="2">
    <source>
        <dbReference type="EnsemblMetazoa" id="AALB003041-PA"/>
    </source>
</evidence>
<dbReference type="PANTHER" id="PTHR22933">
    <property type="entry name" value="FI18007P1-RELATED"/>
    <property type="match status" value="1"/>
</dbReference>
<dbReference type="InterPro" id="IPR036508">
    <property type="entry name" value="Chitin-bd_dom_sf"/>
</dbReference>
<protein>
    <submittedName>
        <fullName evidence="2">Uncharacterized protein</fullName>
    </submittedName>
</protein>
<feature type="region of interest" description="Disordered" evidence="1">
    <location>
        <begin position="170"/>
        <end position="325"/>
    </location>
</feature>
<sequence>SRPFNDGSFKLNTRTSFSCAGRVAGYYADVETGCQIYHMCDGLGRQFSYACPNTTLFQQRMLICDHWYMVNCSKAESNYAANLLIGQRDKPFVPEEENEIRTPRPDLLDRPDALDFGGPSLKNFFKSNAPALQNAIFDAQARNRPGAIAATNTGKAASTKKSSNAEIFQESASNHGLPIHWGTRFADETPDRRNSSGAATERTEQDRTRIDNGNKRDEEKNESRNTVSIAVTAASPLPLARTTSSPVRPSVKVPSRRYEPPFLPEELSRRQASSVESNLNTVPTTQARFNGGAATSTTTTARPQTSNTRFSTTRVPTTTTTTTTTKAPTIRPTQFIVGPTQAKQPAPVSQQALPRVQPSAQFVPASTSVQVTKGGSSTISTSDPRQSSLAASPILFSPPAATAGLFEKRTQTVPFGIRPDRVPVPSRDLLPPFENIANFDQIKTRYTSESIYTRPSITNEPSAGPVKTAIDKLADAVPSRIPSPAVNVGATDKIPRPFSVPAPANDLLPPHKEYVFHDDATTQGPPIYYQWKWSVPSFGLDPPGLEAPPPPPAAATAREVPGSVLLAPTADVDASAATSVPIEVKPDETERFIEQLNPATQQDHDGESGSPRRGASRDHNQSARSISSETGNLGENRVVEVEPKRVVQLPQHNYLALRQQFAIPDFTFPLDGATKGGQYGHAEAVDSFQVRIPSDAAPRTIEAVKRSWYGENARCPECHPSFLRPGSCEPCVKHQPAAYLVSSDTAQEILIHCPVNDYHFRSDFMAGGVDIDKLSLEQHHHVSLVIAHTSAYRVKLVCMSFHKITGNTVQLQIPLPDESDEKLSSDSGDGGL</sequence>
<keyword evidence="3" id="KW-1185">Reference proteome</keyword>
<organism evidence="2 3">
    <name type="scientific">Anopheles albimanus</name>
    <name type="common">New world malaria mosquito</name>
    <dbReference type="NCBI Taxonomy" id="7167"/>
    <lineage>
        <taxon>Eukaryota</taxon>
        <taxon>Metazoa</taxon>
        <taxon>Ecdysozoa</taxon>
        <taxon>Arthropoda</taxon>
        <taxon>Hexapoda</taxon>
        <taxon>Insecta</taxon>
        <taxon>Pterygota</taxon>
        <taxon>Neoptera</taxon>
        <taxon>Endopterygota</taxon>
        <taxon>Diptera</taxon>
        <taxon>Nematocera</taxon>
        <taxon>Culicoidea</taxon>
        <taxon>Culicidae</taxon>
        <taxon>Anophelinae</taxon>
        <taxon>Anopheles</taxon>
    </lineage>
</organism>
<dbReference type="GO" id="GO:0005576">
    <property type="term" value="C:extracellular region"/>
    <property type="evidence" value="ECO:0007669"/>
    <property type="project" value="InterPro"/>
</dbReference>
<feature type="region of interest" description="Disordered" evidence="1">
    <location>
        <begin position="596"/>
        <end position="637"/>
    </location>
</feature>
<dbReference type="VEuPathDB" id="VectorBase:AALB003041"/>
<dbReference type="PANTHER" id="PTHR22933:SF44">
    <property type="entry name" value="RE15157P"/>
    <property type="match status" value="1"/>
</dbReference>
<accession>A0A182F967</accession>
<dbReference type="AlphaFoldDB" id="A0A182F967"/>
<feature type="compositionally biased region" description="Polar residues" evidence="1">
    <location>
        <begin position="270"/>
        <end position="288"/>
    </location>
</feature>
<evidence type="ECO:0000313" key="3">
    <source>
        <dbReference type="Proteomes" id="UP000069272"/>
    </source>
</evidence>
<dbReference type="PROSITE" id="PS50940">
    <property type="entry name" value="CHIT_BIND_II"/>
    <property type="match status" value="1"/>
</dbReference>
<feature type="compositionally biased region" description="Basic and acidic residues" evidence="1">
    <location>
        <begin position="185"/>
        <end position="194"/>
    </location>
</feature>
<dbReference type="InterPro" id="IPR002557">
    <property type="entry name" value="Chitin-bd_dom"/>
</dbReference>
<feature type="compositionally biased region" description="Basic and acidic residues" evidence="1">
    <location>
        <begin position="201"/>
        <end position="223"/>
    </location>
</feature>
<reference evidence="2 3" key="1">
    <citation type="journal article" date="2017" name="G3 (Bethesda)">
        <title>The Physical Genome Mapping of Anopheles albimanus Corrected Scaffold Misassemblies and Identified Interarm Rearrangements in Genus Anopheles.</title>
        <authorList>
            <person name="Artemov G.N."/>
            <person name="Peery A.N."/>
            <person name="Jiang X."/>
            <person name="Tu Z."/>
            <person name="Stegniy V.N."/>
            <person name="Sharakhova M.V."/>
            <person name="Sharakhov I.V."/>
        </authorList>
    </citation>
    <scope>NUCLEOTIDE SEQUENCE [LARGE SCALE GENOMIC DNA]</scope>
    <source>
        <strain evidence="2 3">ALBI9_A</strain>
    </source>
</reference>
<feature type="region of interest" description="Disordered" evidence="1">
    <location>
        <begin position="367"/>
        <end position="386"/>
    </location>
</feature>
<reference evidence="2" key="2">
    <citation type="submission" date="2022-08" db="UniProtKB">
        <authorList>
            <consortium name="EnsemblMetazoa"/>
        </authorList>
    </citation>
    <scope>IDENTIFICATION</scope>
    <source>
        <strain evidence="2">STECLA/ALBI9_A</strain>
    </source>
</reference>
<dbReference type="Pfam" id="PF01607">
    <property type="entry name" value="CBM_14"/>
    <property type="match status" value="1"/>
</dbReference>
<feature type="compositionally biased region" description="Low complexity" evidence="1">
    <location>
        <begin position="290"/>
        <end position="325"/>
    </location>
</feature>
<feature type="compositionally biased region" description="Low complexity" evidence="1">
    <location>
        <begin position="244"/>
        <end position="253"/>
    </location>
</feature>
<dbReference type="InterPro" id="IPR052976">
    <property type="entry name" value="Scoloptoxin-like"/>
</dbReference>
<dbReference type="GO" id="GO:0008061">
    <property type="term" value="F:chitin binding"/>
    <property type="evidence" value="ECO:0007669"/>
    <property type="project" value="InterPro"/>
</dbReference>
<feature type="compositionally biased region" description="Polar residues" evidence="1">
    <location>
        <begin position="622"/>
        <end position="633"/>
    </location>
</feature>
<proteinExistence type="predicted"/>
<dbReference type="Gene3D" id="2.170.140.10">
    <property type="entry name" value="Chitin binding domain"/>
    <property type="match status" value="1"/>
</dbReference>
<evidence type="ECO:0000256" key="1">
    <source>
        <dbReference type="SAM" id="MobiDB-lite"/>
    </source>
</evidence>